<keyword evidence="14" id="KW-0732">Signal</keyword>
<dbReference type="InterPro" id="IPR012358">
    <property type="entry name" value="EndopolyPtase_N1"/>
</dbReference>
<accession>A0A6A6QVM9</accession>
<sequence length="733" mass="82725">MRFFVLALSVALSRAALVPRDGAAAGTQPDAAGLGELPRSAGRKLTGRFLHLTDFHPDPYYKTYSSTEKEAACHRSKGPAGVYGAETSACDSPTSLVNETFRWIEENLKGSIDFVIWTGDSARHDNDEKIPRNTEQVVSQNEMLVTKFTEVFGKKDNVDDTDPTNDFTIPIVPTFGNNDILPHNIFDEGPNRWTGKYLNIWRNFIPEEQRHQFQRGGWFYVEVIPGKLAVISLNTLYFFDSNSVVDGCASKKEPGYEHMEWLRIQLRLLRERGMKAILMGHVPPARTDNKLSWDETCWQKYTLNMRQYRDVVVGALYGHMNIDHFMLQDFKDITKDAKKGRMESAAVDALRASVAVDGEVGVESASDYLIDLRDTWAKLPSPPKAHSLAEYTNEEEKGGMWEWISDLVRIQKKNKKKSGKGHKPTFLDKIGGPWGERFSVSHVSASVVPNYFPTLRVFEYNITGLENLVIEDTAPASVIPDQEQTPIHDDEFFFVDDDAGWTDALKQKRTKKEKTSKKPKKHKFKVPSPPSKSAPPGPAYSPQTLTLTGYTQYFANLTHINNDFVGQDVSPAHRDFSEAIFDEMGVEVEGKWKEGKHGGKKSKKNKPKPKKFKFEVEYNTTNDKVFKLKDLTVRSYVDLARRIGEANGKGKSFGAGFEVEPAEEVDAEKKGKKGKKHKKKHGKHGKHKKKSVWFSFVNRAFVGTMDPDSIEEIFECSEIKGVAEIEGEVVQEL</sequence>
<keyword evidence="9" id="KW-1133">Transmembrane helix</keyword>
<keyword evidence="5 12" id="KW-0926">Vacuole</keyword>
<name>A0A6A6QVM9_9PEZI</name>
<keyword evidence="7 12" id="KW-0378">Hydrolase</keyword>
<dbReference type="InterPro" id="IPR029052">
    <property type="entry name" value="Metallo-depent_PP-like"/>
</dbReference>
<evidence type="ECO:0000256" key="2">
    <source>
        <dbReference type="ARBA" id="ARBA00010399"/>
    </source>
</evidence>
<evidence type="ECO:0000256" key="14">
    <source>
        <dbReference type="SAM" id="SignalP"/>
    </source>
</evidence>
<evidence type="ECO:0000256" key="12">
    <source>
        <dbReference type="PIRNR" id="PIRNR027093"/>
    </source>
</evidence>
<feature type="compositionally biased region" description="Basic residues" evidence="13">
    <location>
        <begin position="507"/>
        <end position="525"/>
    </location>
</feature>
<dbReference type="GO" id="GO:0008081">
    <property type="term" value="F:phosphoric diester hydrolase activity"/>
    <property type="evidence" value="ECO:0007669"/>
    <property type="project" value="TreeGrafter"/>
</dbReference>
<dbReference type="GO" id="GO:0005774">
    <property type="term" value="C:vacuolar membrane"/>
    <property type="evidence" value="ECO:0007669"/>
    <property type="project" value="UniProtKB-SubCell"/>
</dbReference>
<dbReference type="GO" id="GO:0006798">
    <property type="term" value="P:polyphosphate catabolic process"/>
    <property type="evidence" value="ECO:0007669"/>
    <property type="project" value="TreeGrafter"/>
</dbReference>
<feature type="region of interest" description="Disordered" evidence="13">
    <location>
        <begin position="507"/>
        <end position="542"/>
    </location>
</feature>
<keyword evidence="8" id="KW-0735">Signal-anchor</keyword>
<evidence type="ECO:0000256" key="4">
    <source>
        <dbReference type="ARBA" id="ARBA00014458"/>
    </source>
</evidence>
<evidence type="ECO:0000256" key="8">
    <source>
        <dbReference type="ARBA" id="ARBA00022968"/>
    </source>
</evidence>
<evidence type="ECO:0000313" key="16">
    <source>
        <dbReference type="Proteomes" id="UP000799750"/>
    </source>
</evidence>
<evidence type="ECO:0000256" key="1">
    <source>
        <dbReference type="ARBA" id="ARBA00004576"/>
    </source>
</evidence>
<dbReference type="GO" id="GO:0000324">
    <property type="term" value="C:fungal-type vacuole"/>
    <property type="evidence" value="ECO:0007669"/>
    <property type="project" value="TreeGrafter"/>
</dbReference>
<evidence type="ECO:0000256" key="13">
    <source>
        <dbReference type="SAM" id="MobiDB-lite"/>
    </source>
</evidence>
<proteinExistence type="inferred from homology"/>
<organism evidence="15 16">
    <name type="scientific">Lophium mytilinum</name>
    <dbReference type="NCBI Taxonomy" id="390894"/>
    <lineage>
        <taxon>Eukaryota</taxon>
        <taxon>Fungi</taxon>
        <taxon>Dikarya</taxon>
        <taxon>Ascomycota</taxon>
        <taxon>Pezizomycotina</taxon>
        <taxon>Dothideomycetes</taxon>
        <taxon>Pleosporomycetidae</taxon>
        <taxon>Mytilinidiales</taxon>
        <taxon>Mytilinidiaceae</taxon>
        <taxon>Lophium</taxon>
    </lineage>
</organism>
<comment type="function">
    <text evidence="12">Catalyzes the hydrolysis of inorganic polyphosphate (polyP) chains of many hundreds of phosphate residues into shorter lengths.</text>
</comment>
<dbReference type="InterPro" id="IPR041805">
    <property type="entry name" value="ASMase/PPN1_MPP"/>
</dbReference>
<evidence type="ECO:0000256" key="11">
    <source>
        <dbReference type="ARBA" id="ARBA00023180"/>
    </source>
</evidence>
<comment type="catalytic activity">
    <reaction evidence="12">
        <text>[phosphate](n+1) + n H2O = (n+1) phosphate + n H(+)</text>
        <dbReference type="Rhea" id="RHEA:22452"/>
        <dbReference type="Rhea" id="RHEA-COMP:14280"/>
        <dbReference type="ChEBI" id="CHEBI:15377"/>
        <dbReference type="ChEBI" id="CHEBI:15378"/>
        <dbReference type="ChEBI" id="CHEBI:16838"/>
        <dbReference type="ChEBI" id="CHEBI:43474"/>
        <dbReference type="EC" id="3.6.1.10"/>
    </reaction>
</comment>
<dbReference type="PIRSF" id="PIRSF027093">
    <property type="entry name" value="EndopolyPtase_N1"/>
    <property type="match status" value="1"/>
</dbReference>
<dbReference type="SUPFAM" id="SSF56300">
    <property type="entry name" value="Metallo-dependent phosphatases"/>
    <property type="match status" value="1"/>
</dbReference>
<dbReference type="PANTHER" id="PTHR10340:SF55">
    <property type="entry name" value="ENDOPOLYPHOSPHATASE"/>
    <property type="match status" value="1"/>
</dbReference>
<feature type="region of interest" description="Disordered" evidence="13">
    <location>
        <begin position="664"/>
        <end position="687"/>
    </location>
</feature>
<keyword evidence="11" id="KW-0325">Glycoprotein</keyword>
<dbReference type="GO" id="GO:0000298">
    <property type="term" value="F:endopolyphosphatase activity"/>
    <property type="evidence" value="ECO:0007669"/>
    <property type="project" value="UniProtKB-EC"/>
</dbReference>
<evidence type="ECO:0000256" key="3">
    <source>
        <dbReference type="ARBA" id="ARBA00012459"/>
    </source>
</evidence>
<comment type="subcellular location">
    <subcellularLocation>
        <location evidence="1">Vacuole membrane</location>
        <topology evidence="1">Single-pass type II membrane protein</topology>
    </subcellularLocation>
</comment>
<keyword evidence="16" id="KW-1185">Reference proteome</keyword>
<evidence type="ECO:0000256" key="10">
    <source>
        <dbReference type="ARBA" id="ARBA00023136"/>
    </source>
</evidence>
<feature type="chain" id="PRO_5025678010" description="Endopolyphosphatase" evidence="14">
    <location>
        <begin position="16"/>
        <end position="733"/>
    </location>
</feature>
<feature type="compositionally biased region" description="Basic residues" evidence="13">
    <location>
        <begin position="670"/>
        <end position="687"/>
    </location>
</feature>
<gene>
    <name evidence="15" type="ORF">BU16DRAFT_526700</name>
</gene>
<dbReference type="AlphaFoldDB" id="A0A6A6QVM9"/>
<dbReference type="Proteomes" id="UP000799750">
    <property type="component" value="Unassembled WGS sequence"/>
</dbReference>
<feature type="signal peptide" evidence="14">
    <location>
        <begin position="1"/>
        <end position="15"/>
    </location>
</feature>
<feature type="compositionally biased region" description="Pro residues" evidence="13">
    <location>
        <begin position="527"/>
        <end position="539"/>
    </location>
</feature>
<reference evidence="15" key="1">
    <citation type="journal article" date="2020" name="Stud. Mycol.">
        <title>101 Dothideomycetes genomes: a test case for predicting lifestyles and emergence of pathogens.</title>
        <authorList>
            <person name="Haridas S."/>
            <person name="Albert R."/>
            <person name="Binder M."/>
            <person name="Bloem J."/>
            <person name="Labutti K."/>
            <person name="Salamov A."/>
            <person name="Andreopoulos B."/>
            <person name="Baker S."/>
            <person name="Barry K."/>
            <person name="Bills G."/>
            <person name="Bluhm B."/>
            <person name="Cannon C."/>
            <person name="Castanera R."/>
            <person name="Culley D."/>
            <person name="Daum C."/>
            <person name="Ezra D."/>
            <person name="Gonzalez J."/>
            <person name="Henrissat B."/>
            <person name="Kuo A."/>
            <person name="Liang C."/>
            <person name="Lipzen A."/>
            <person name="Lutzoni F."/>
            <person name="Magnuson J."/>
            <person name="Mondo S."/>
            <person name="Nolan M."/>
            <person name="Ohm R."/>
            <person name="Pangilinan J."/>
            <person name="Park H.-J."/>
            <person name="Ramirez L."/>
            <person name="Alfaro M."/>
            <person name="Sun H."/>
            <person name="Tritt A."/>
            <person name="Yoshinaga Y."/>
            <person name="Zwiers L.-H."/>
            <person name="Turgeon B."/>
            <person name="Goodwin S."/>
            <person name="Spatafora J."/>
            <person name="Crous P."/>
            <person name="Grigoriev I."/>
        </authorList>
    </citation>
    <scope>NUCLEOTIDE SEQUENCE</scope>
    <source>
        <strain evidence="15">CBS 269.34</strain>
    </source>
</reference>
<evidence type="ECO:0000256" key="5">
    <source>
        <dbReference type="ARBA" id="ARBA00022554"/>
    </source>
</evidence>
<evidence type="ECO:0000256" key="9">
    <source>
        <dbReference type="ARBA" id="ARBA00022989"/>
    </source>
</evidence>
<dbReference type="PANTHER" id="PTHR10340">
    <property type="entry name" value="SPHINGOMYELIN PHOSPHODIESTERASE"/>
    <property type="match status" value="1"/>
</dbReference>
<dbReference type="FunFam" id="3.60.21.10:FF:000082">
    <property type="entry name" value="Endopolyphosphatase"/>
    <property type="match status" value="1"/>
</dbReference>
<comment type="similarity">
    <text evidence="2">Belongs to the endopolyphosphatase PPN1 family.</text>
</comment>
<dbReference type="OrthoDB" id="348678at2759"/>
<dbReference type="CDD" id="cd00842">
    <property type="entry name" value="MPP_ASMase"/>
    <property type="match status" value="1"/>
</dbReference>
<protein>
    <recommendedName>
        <fullName evidence="4 12">Endopolyphosphatase</fullName>
        <ecNumber evidence="3 12">3.6.1.10</ecNumber>
    </recommendedName>
</protein>
<keyword evidence="6" id="KW-0812">Transmembrane</keyword>
<evidence type="ECO:0000256" key="6">
    <source>
        <dbReference type="ARBA" id="ARBA00022692"/>
    </source>
</evidence>
<keyword evidence="10 12" id="KW-0472">Membrane</keyword>
<dbReference type="EC" id="3.6.1.10" evidence="3 12"/>
<dbReference type="GO" id="GO:0004309">
    <property type="term" value="F:exopolyphosphatase activity"/>
    <property type="evidence" value="ECO:0007669"/>
    <property type="project" value="TreeGrafter"/>
</dbReference>
<evidence type="ECO:0000313" key="15">
    <source>
        <dbReference type="EMBL" id="KAF2496184.1"/>
    </source>
</evidence>
<dbReference type="Gene3D" id="3.60.21.10">
    <property type="match status" value="1"/>
</dbReference>
<evidence type="ECO:0000256" key="7">
    <source>
        <dbReference type="ARBA" id="ARBA00022801"/>
    </source>
</evidence>
<dbReference type="EMBL" id="MU004188">
    <property type="protein sequence ID" value="KAF2496184.1"/>
    <property type="molecule type" value="Genomic_DNA"/>
</dbReference>